<comment type="subcellular location">
    <subcellularLocation>
        <location evidence="1">Endomembrane system</location>
        <topology evidence="1">Multi-pass membrane protein</topology>
    </subcellularLocation>
</comment>
<dbReference type="GO" id="GO:0012505">
    <property type="term" value="C:endomembrane system"/>
    <property type="evidence" value="ECO:0007669"/>
    <property type="project" value="UniProtKB-SubCell"/>
</dbReference>
<evidence type="ECO:0000256" key="4">
    <source>
        <dbReference type="ARBA" id="ARBA00023136"/>
    </source>
</evidence>
<keyword evidence="2 5" id="KW-0812">Transmembrane</keyword>
<dbReference type="AlphaFoldDB" id="A0A3A4F1L0"/>
<evidence type="ECO:0000259" key="6">
    <source>
        <dbReference type="Pfam" id="PF02656"/>
    </source>
</evidence>
<evidence type="ECO:0000256" key="2">
    <source>
        <dbReference type="ARBA" id="ARBA00022692"/>
    </source>
</evidence>
<dbReference type="OrthoDB" id="3701077at2"/>
<feature type="transmembrane region" description="Helical" evidence="5">
    <location>
        <begin position="21"/>
        <end position="39"/>
    </location>
</feature>
<comment type="caution">
    <text evidence="7">The sequence shown here is derived from an EMBL/GenBank/DDBJ whole genome shotgun (WGS) entry which is preliminary data.</text>
</comment>
<accession>A0A3A4F1L0</accession>
<dbReference type="EMBL" id="QYZP01000002">
    <property type="protein sequence ID" value="RJN32142.1"/>
    <property type="molecule type" value="Genomic_DNA"/>
</dbReference>
<feature type="transmembrane region" description="Helical" evidence="5">
    <location>
        <begin position="84"/>
        <end position="108"/>
    </location>
</feature>
<evidence type="ECO:0000256" key="3">
    <source>
        <dbReference type="ARBA" id="ARBA00022989"/>
    </source>
</evidence>
<keyword evidence="3 5" id="KW-1133">Transmembrane helix</keyword>
<keyword evidence="8" id="KW-1185">Reference proteome</keyword>
<dbReference type="RefSeq" id="WP_119902931.1">
    <property type="nucleotide sequence ID" value="NZ_QYZP01000002.1"/>
</dbReference>
<sequence length="109" mass="11226">MAAAALTHQDPGVQPERTLLSWTRTALLLMVVAGFMLRWAPYHGAAVLGLFCGAALVAAGISLSQRRRLGKAVRGISRESYPPALGTVAALALAVVGLGSAALVMMAVT</sequence>
<feature type="transmembrane region" description="Helical" evidence="5">
    <location>
        <begin position="45"/>
        <end position="63"/>
    </location>
</feature>
<evidence type="ECO:0000313" key="7">
    <source>
        <dbReference type="EMBL" id="RJN32142.1"/>
    </source>
</evidence>
<dbReference type="Proteomes" id="UP000266615">
    <property type="component" value="Unassembled WGS sequence"/>
</dbReference>
<evidence type="ECO:0000256" key="1">
    <source>
        <dbReference type="ARBA" id="ARBA00004127"/>
    </source>
</evidence>
<proteinExistence type="predicted"/>
<evidence type="ECO:0000313" key="8">
    <source>
        <dbReference type="Proteomes" id="UP000266615"/>
    </source>
</evidence>
<organism evidence="7 8">
    <name type="scientific">Nesterenkonia natronophila</name>
    <dbReference type="NCBI Taxonomy" id="2174932"/>
    <lineage>
        <taxon>Bacteria</taxon>
        <taxon>Bacillati</taxon>
        <taxon>Actinomycetota</taxon>
        <taxon>Actinomycetes</taxon>
        <taxon>Micrococcales</taxon>
        <taxon>Micrococcaceae</taxon>
        <taxon>Nesterenkonia</taxon>
    </lineage>
</organism>
<protein>
    <submittedName>
        <fullName evidence="7">DUF202 domain-containing protein</fullName>
    </submittedName>
</protein>
<reference evidence="7 8" key="1">
    <citation type="submission" date="2018-09" db="EMBL/GenBank/DDBJ databases">
        <title>Nesterenkonia natronophila sp. nov., an alkaliphilic actinobacteriume isolated from a soda lake, and emended description of the genus Nesterenkonia.</title>
        <authorList>
            <person name="Menes R.J."/>
            <person name="Iriarte A."/>
        </authorList>
    </citation>
    <scope>NUCLEOTIDE SEQUENCE [LARGE SCALE GENOMIC DNA]</scope>
    <source>
        <strain evidence="7 8">M8</strain>
    </source>
</reference>
<feature type="domain" description="DUF202" evidence="6">
    <location>
        <begin position="10"/>
        <end position="64"/>
    </location>
</feature>
<dbReference type="Pfam" id="PF02656">
    <property type="entry name" value="DUF202"/>
    <property type="match status" value="1"/>
</dbReference>
<name>A0A3A4F1L0_9MICC</name>
<gene>
    <name evidence="7" type="ORF">D3250_08715</name>
</gene>
<dbReference type="InterPro" id="IPR003807">
    <property type="entry name" value="DUF202"/>
</dbReference>
<evidence type="ECO:0000256" key="5">
    <source>
        <dbReference type="SAM" id="Phobius"/>
    </source>
</evidence>
<keyword evidence="4 5" id="KW-0472">Membrane</keyword>